<proteinExistence type="predicted"/>
<keyword evidence="2" id="KW-0808">Transferase</keyword>
<accession>A0A6J4NCR0</accession>
<reference evidence="2" key="1">
    <citation type="submission" date="2020-02" db="EMBL/GenBank/DDBJ databases">
        <authorList>
            <person name="Meier V. D."/>
        </authorList>
    </citation>
    <scope>NUCLEOTIDE SEQUENCE</scope>
    <source>
        <strain evidence="2">AVDCRST_MAG32</strain>
    </source>
</reference>
<feature type="compositionally biased region" description="Basic and acidic residues" evidence="1">
    <location>
        <begin position="64"/>
        <end position="78"/>
    </location>
</feature>
<organism evidence="2">
    <name type="scientific">uncultured Nocardioides sp</name>
    <dbReference type="NCBI Taxonomy" id="198441"/>
    <lineage>
        <taxon>Bacteria</taxon>
        <taxon>Bacillati</taxon>
        <taxon>Actinomycetota</taxon>
        <taxon>Actinomycetes</taxon>
        <taxon>Propionibacteriales</taxon>
        <taxon>Nocardioidaceae</taxon>
        <taxon>Nocardioides</taxon>
        <taxon>environmental samples</taxon>
    </lineage>
</organism>
<name>A0A6J4NCR0_9ACTN</name>
<feature type="non-terminal residue" evidence="2">
    <location>
        <position position="1"/>
    </location>
</feature>
<dbReference type="EC" id="2.7.8.39" evidence="2"/>
<evidence type="ECO:0000256" key="1">
    <source>
        <dbReference type="SAM" id="MobiDB-lite"/>
    </source>
</evidence>
<dbReference type="EMBL" id="CADCUM010000078">
    <property type="protein sequence ID" value="CAA9384250.1"/>
    <property type="molecule type" value="Genomic_DNA"/>
</dbReference>
<feature type="region of interest" description="Disordered" evidence="1">
    <location>
        <begin position="1"/>
        <end position="207"/>
    </location>
</feature>
<feature type="compositionally biased region" description="Basic residues" evidence="1">
    <location>
        <begin position="155"/>
        <end position="167"/>
    </location>
</feature>
<evidence type="ECO:0000313" key="2">
    <source>
        <dbReference type="EMBL" id="CAA9384250.1"/>
    </source>
</evidence>
<dbReference type="AlphaFoldDB" id="A0A6J4NCR0"/>
<feature type="non-terminal residue" evidence="2">
    <location>
        <position position="207"/>
    </location>
</feature>
<gene>
    <name evidence="2" type="ORF">AVDCRST_MAG32-1868</name>
</gene>
<dbReference type="GO" id="GO:0016740">
    <property type="term" value="F:transferase activity"/>
    <property type="evidence" value="ECO:0007669"/>
    <property type="project" value="UniProtKB-KW"/>
</dbReference>
<sequence>ARQVQGVLAGRGARAVRQPLRPARDQSRRRDPRRHARGQLRRPVLLPAGDGVGGRRVHHGLRVQRPDRRGDGTQDRSHGRLRRLPRLHAGPGGRRCPVRRRRALLRLGGGGAHLRGPLPRRAGDGGRHVVRPRQGRPPGVRLQGRRGRAPGPPRRVPRPGVPRRRPRPALAPPRGAVGAGRRSHGDRRPADLDRTAPGARAGPLHGL</sequence>
<feature type="compositionally biased region" description="Basic residues" evidence="1">
    <location>
        <begin position="30"/>
        <end position="40"/>
    </location>
</feature>
<protein>
    <submittedName>
        <fullName evidence="2">Phosphatidylinositol phosphate synthase @ Archaetidylinositol phosphate synthase</fullName>
        <ecNumber evidence="2">2.7.8.39</ecNumber>
    </submittedName>
</protein>